<reference evidence="2 3" key="1">
    <citation type="submission" date="2020-06" db="EMBL/GenBank/DDBJ databases">
        <authorList>
            <person name="Moran J."/>
            <person name="Kenna M."/>
            <person name="Ware V."/>
            <person name="Garlena R.A."/>
            <person name="Russell D.A."/>
            <person name="Pope W.H."/>
            <person name="Jacobs-Sera D."/>
            <person name="Hatfull G.F."/>
        </authorList>
    </citation>
    <scope>NUCLEOTIDE SEQUENCE [LARGE SCALE GENOMIC DNA]</scope>
</reference>
<dbReference type="KEGG" id="vg:63911912"/>
<dbReference type="Proteomes" id="UP000509569">
    <property type="component" value="Segment"/>
</dbReference>
<feature type="compositionally biased region" description="Basic and acidic residues" evidence="1">
    <location>
        <begin position="95"/>
        <end position="108"/>
    </location>
</feature>
<keyword evidence="3" id="KW-1185">Reference proteome</keyword>
<dbReference type="GeneID" id="63911912"/>
<protein>
    <submittedName>
        <fullName evidence="2">Uncharacterized protein</fullName>
    </submittedName>
</protein>
<evidence type="ECO:0000256" key="1">
    <source>
        <dbReference type="SAM" id="MobiDB-lite"/>
    </source>
</evidence>
<feature type="compositionally biased region" description="Basic residues" evidence="1">
    <location>
        <begin position="109"/>
        <end position="118"/>
    </location>
</feature>
<name>A0A6N0A5F0_9CAUD</name>
<sequence>MNACCEYSWSGDGAGQWVCDGCGQTRPMDEQDRRAFGVGGTVAVGAGSGVAEVLDTWSCGHCTWTVQAEGQSATVLSARWHLYRAHHVETNGADVADHGQHGTRERFTPKPKRNRRGKSKAEETTR</sequence>
<feature type="region of interest" description="Disordered" evidence="1">
    <location>
        <begin position="91"/>
        <end position="126"/>
    </location>
</feature>
<dbReference type="EMBL" id="MT553344">
    <property type="protein sequence ID" value="QKO03001.1"/>
    <property type="molecule type" value="Genomic_DNA"/>
</dbReference>
<evidence type="ECO:0000313" key="2">
    <source>
        <dbReference type="EMBL" id="QKO03001.1"/>
    </source>
</evidence>
<evidence type="ECO:0000313" key="3">
    <source>
        <dbReference type="Proteomes" id="UP000509569"/>
    </source>
</evidence>
<gene>
    <name evidence="2" type="primary">83</name>
    <name evidence="2" type="ORF">SEA_TZGORDON_83</name>
</gene>
<accession>A0A6N0A5F0</accession>
<proteinExistence type="predicted"/>
<dbReference type="RefSeq" id="YP_010051171.1">
    <property type="nucleotide sequence ID" value="NC_054438.1"/>
</dbReference>
<organism evidence="2 3">
    <name type="scientific">Gordonia phage TZGordon</name>
    <dbReference type="NCBI Taxonomy" id="2744004"/>
    <lineage>
        <taxon>Viruses</taxon>
        <taxon>Duplodnaviria</taxon>
        <taxon>Heunggongvirae</taxon>
        <taxon>Uroviricota</taxon>
        <taxon>Caudoviricetes</taxon>
        <taxon>Ruthgordonvirinae</taxon>
        <taxon>Vendettavirus</taxon>
        <taxon>Vendettavirus tzgordon</taxon>
    </lineage>
</organism>